<comment type="similarity">
    <text evidence="1">Belongs to the plant acyltransferase family.</text>
</comment>
<dbReference type="GO" id="GO:0016746">
    <property type="term" value="F:acyltransferase activity"/>
    <property type="evidence" value="ECO:0007669"/>
    <property type="project" value="UniProtKB-KW"/>
</dbReference>
<organism evidence="4 5">
    <name type="scientific">Coptis chinensis</name>
    <dbReference type="NCBI Taxonomy" id="261450"/>
    <lineage>
        <taxon>Eukaryota</taxon>
        <taxon>Viridiplantae</taxon>
        <taxon>Streptophyta</taxon>
        <taxon>Embryophyta</taxon>
        <taxon>Tracheophyta</taxon>
        <taxon>Spermatophyta</taxon>
        <taxon>Magnoliopsida</taxon>
        <taxon>Ranunculales</taxon>
        <taxon>Ranunculaceae</taxon>
        <taxon>Coptidoideae</taxon>
        <taxon>Coptis</taxon>
    </lineage>
</organism>
<evidence type="ECO:0008006" key="6">
    <source>
        <dbReference type="Google" id="ProtNLM"/>
    </source>
</evidence>
<evidence type="ECO:0000256" key="3">
    <source>
        <dbReference type="ARBA" id="ARBA00023315"/>
    </source>
</evidence>
<dbReference type="PANTHER" id="PTHR31623:SF17">
    <property type="entry name" value="F21J9.9"/>
    <property type="match status" value="1"/>
</dbReference>
<dbReference type="Proteomes" id="UP000631114">
    <property type="component" value="Unassembled WGS sequence"/>
</dbReference>
<proteinExistence type="inferred from homology"/>
<evidence type="ECO:0000256" key="2">
    <source>
        <dbReference type="ARBA" id="ARBA00022679"/>
    </source>
</evidence>
<dbReference type="InterPro" id="IPR023213">
    <property type="entry name" value="CAT-like_dom_sf"/>
</dbReference>
<accession>A0A835M4J0</accession>
<dbReference type="OrthoDB" id="1932220at2759"/>
<sequence length="434" mass="48789">MDVVVISREIIKPSSPTPAHLRSYKLGLLDQYQPPIYVRILLFYSANGVVDRHKNAKTTNLLKKSLSETLTVFYPVGGRFNDDQSIDCINDGVEYLEARVTGRIEVVLACPKAEDLNQLLPPYVRPLGFDGISSIQVNIFDCGGMAIGMSVPHIIADASSLSTFLNHWAAIARGANEKVSPKRLGFASLFPPRDVPWVVKYDAYKEGNPTIPRFVSKRFVFDALKISALKAKYSEKSYVECPTRVEAVGALVLRCMMKAASGLTKSKIINTIINFRRRTNPPQPQNSFGNLVFGIILPPWTTGSEPELHCLVRQLQEKIRKIDSDYTKQQLADKGLLLCHYLNQVSEMYSEKYTNVYTFSSWCRFPFYKADFGWGQPIWASPVNLTMKNSLTLMDTKNGDGIEAWVTLDEEDMARLECEQELLAFACANAIVYE</sequence>
<dbReference type="PANTHER" id="PTHR31623">
    <property type="entry name" value="F21J9.9"/>
    <property type="match status" value="1"/>
</dbReference>
<keyword evidence="5" id="KW-1185">Reference proteome</keyword>
<reference evidence="4 5" key="1">
    <citation type="submission" date="2020-10" db="EMBL/GenBank/DDBJ databases">
        <title>The Coptis chinensis genome and diversification of protoberbering-type alkaloids.</title>
        <authorList>
            <person name="Wang B."/>
            <person name="Shu S."/>
            <person name="Song C."/>
            <person name="Liu Y."/>
        </authorList>
    </citation>
    <scope>NUCLEOTIDE SEQUENCE [LARGE SCALE GENOMIC DNA]</scope>
    <source>
        <strain evidence="4">HL-2020</strain>
        <tissue evidence="4">Leaf</tissue>
    </source>
</reference>
<gene>
    <name evidence="4" type="ORF">IFM89_022430</name>
</gene>
<keyword evidence="3" id="KW-0012">Acyltransferase</keyword>
<evidence type="ECO:0000313" key="4">
    <source>
        <dbReference type="EMBL" id="KAF9610466.1"/>
    </source>
</evidence>
<evidence type="ECO:0000313" key="5">
    <source>
        <dbReference type="Proteomes" id="UP000631114"/>
    </source>
</evidence>
<dbReference type="Pfam" id="PF02458">
    <property type="entry name" value="Transferase"/>
    <property type="match status" value="1"/>
</dbReference>
<dbReference type="EMBL" id="JADFTS010000004">
    <property type="protein sequence ID" value="KAF9610466.1"/>
    <property type="molecule type" value="Genomic_DNA"/>
</dbReference>
<keyword evidence="2" id="KW-0808">Transferase</keyword>
<evidence type="ECO:0000256" key="1">
    <source>
        <dbReference type="ARBA" id="ARBA00009861"/>
    </source>
</evidence>
<comment type="caution">
    <text evidence="4">The sequence shown here is derived from an EMBL/GenBank/DDBJ whole genome shotgun (WGS) entry which is preliminary data.</text>
</comment>
<dbReference type="Gene3D" id="3.30.559.10">
    <property type="entry name" value="Chloramphenicol acetyltransferase-like domain"/>
    <property type="match status" value="2"/>
</dbReference>
<protein>
    <recommendedName>
        <fullName evidence="6">BAHD acyltransferase</fullName>
    </recommendedName>
</protein>
<name>A0A835M4J0_9MAGN</name>
<dbReference type="AlphaFoldDB" id="A0A835M4J0"/>